<dbReference type="EMBL" id="JBJJXI010000059">
    <property type="protein sequence ID" value="KAL3398891.1"/>
    <property type="molecule type" value="Genomic_DNA"/>
</dbReference>
<comment type="caution">
    <text evidence="2">The sequence shown here is derived from an EMBL/GenBank/DDBJ whole genome shotgun (WGS) entry which is preliminary data.</text>
</comment>
<protein>
    <recommendedName>
        <fullName evidence="1">FP protein C-terminal domain-containing protein</fullName>
    </recommendedName>
</protein>
<evidence type="ECO:0000313" key="3">
    <source>
        <dbReference type="Proteomes" id="UP001627154"/>
    </source>
</evidence>
<sequence length="290" mass="31633">MVSCRHCHKPKDLPITTCAACGACYHDDCLPRLNTRLVKACCVGFVEGGDPDLDGAAERRRTDCALTVSAIRVDARTAFLDARRGLSIDSVDSEVDMSVSDGPDALGAILAGQRSLEAVVARQGARLEVRRALKVTASASGVSWDTDLRVHGVPISVPHDTSEALAVTFKALLTLLGSPDSVQDAVRTFSFAVTFKQPVTRNYILQRKYKHSLIKYADIQQGGPDAEIRLECLNELLPGPAYRLFRAARERGREHKYSSVWGRDGRVFARKSVGSEPIELVTEADLNKLV</sequence>
<dbReference type="CDD" id="cd20805">
    <property type="entry name" value="C1_DGK_rpt2"/>
    <property type="match status" value="1"/>
</dbReference>
<reference evidence="2 3" key="1">
    <citation type="journal article" date="2024" name="bioRxiv">
        <title>A reference genome for Trichogramma kaykai: A tiny desert-dwelling parasitoid wasp with competing sex-ratio distorters.</title>
        <authorList>
            <person name="Culotta J."/>
            <person name="Lindsey A.R."/>
        </authorList>
    </citation>
    <scope>NUCLEOTIDE SEQUENCE [LARGE SCALE GENOMIC DNA]</scope>
    <source>
        <strain evidence="2 3">KSX58</strain>
    </source>
</reference>
<dbReference type="Pfam" id="PF25298">
    <property type="entry name" value="Baculo_FP_2nd"/>
    <property type="match status" value="1"/>
</dbReference>
<evidence type="ECO:0000259" key="1">
    <source>
        <dbReference type="Pfam" id="PF25298"/>
    </source>
</evidence>
<organism evidence="2 3">
    <name type="scientific">Trichogramma kaykai</name>
    <dbReference type="NCBI Taxonomy" id="54128"/>
    <lineage>
        <taxon>Eukaryota</taxon>
        <taxon>Metazoa</taxon>
        <taxon>Ecdysozoa</taxon>
        <taxon>Arthropoda</taxon>
        <taxon>Hexapoda</taxon>
        <taxon>Insecta</taxon>
        <taxon>Pterygota</taxon>
        <taxon>Neoptera</taxon>
        <taxon>Endopterygota</taxon>
        <taxon>Hymenoptera</taxon>
        <taxon>Apocrita</taxon>
        <taxon>Proctotrupomorpha</taxon>
        <taxon>Chalcidoidea</taxon>
        <taxon>Trichogrammatidae</taxon>
        <taxon>Trichogramma</taxon>
    </lineage>
</organism>
<accession>A0ABD2X273</accession>
<keyword evidence="3" id="KW-1185">Reference proteome</keyword>
<dbReference type="InterPro" id="IPR057251">
    <property type="entry name" value="FP_C"/>
</dbReference>
<name>A0ABD2X273_9HYME</name>
<gene>
    <name evidence="2" type="ORF">TKK_007987</name>
</gene>
<evidence type="ECO:0000313" key="2">
    <source>
        <dbReference type="EMBL" id="KAL3398891.1"/>
    </source>
</evidence>
<feature type="domain" description="FP protein C-terminal" evidence="1">
    <location>
        <begin position="243"/>
        <end position="290"/>
    </location>
</feature>
<proteinExistence type="predicted"/>
<dbReference type="AlphaFoldDB" id="A0ABD2X273"/>
<dbReference type="Proteomes" id="UP001627154">
    <property type="component" value="Unassembled WGS sequence"/>
</dbReference>